<feature type="transmembrane region" description="Helical" evidence="8">
    <location>
        <begin position="38"/>
        <end position="57"/>
    </location>
</feature>
<dbReference type="PANTHER" id="PTHR22911:SF137">
    <property type="entry name" value="SOLUTE CARRIER FAMILY 35 MEMBER G2-RELATED"/>
    <property type="match status" value="1"/>
</dbReference>
<feature type="transmembrane region" description="Helical" evidence="8">
    <location>
        <begin position="12"/>
        <end position="32"/>
    </location>
</feature>
<dbReference type="InterPro" id="IPR037185">
    <property type="entry name" value="EmrE-like"/>
</dbReference>
<dbReference type="SUPFAM" id="SSF103481">
    <property type="entry name" value="Multidrug resistance efflux transporter EmrE"/>
    <property type="match status" value="2"/>
</dbReference>
<evidence type="ECO:0000256" key="5">
    <source>
        <dbReference type="ARBA" id="ARBA00022692"/>
    </source>
</evidence>
<keyword evidence="5 8" id="KW-0812">Transmembrane</keyword>
<feature type="transmembrane region" description="Helical" evidence="8">
    <location>
        <begin position="269"/>
        <end position="289"/>
    </location>
</feature>
<evidence type="ECO:0000259" key="9">
    <source>
        <dbReference type="Pfam" id="PF00892"/>
    </source>
</evidence>
<comment type="subcellular location">
    <subcellularLocation>
        <location evidence="1">Cell membrane</location>
        <topology evidence="1">Multi-pass membrane protein</topology>
    </subcellularLocation>
</comment>
<accession>A0ABW4RYF6</accession>
<comment type="similarity">
    <text evidence="2">Belongs to the EamA transporter family.</text>
</comment>
<evidence type="ECO:0000256" key="7">
    <source>
        <dbReference type="ARBA" id="ARBA00023136"/>
    </source>
</evidence>
<evidence type="ECO:0000313" key="11">
    <source>
        <dbReference type="Proteomes" id="UP001597326"/>
    </source>
</evidence>
<keyword evidence="3" id="KW-0813">Transport</keyword>
<feature type="transmembrane region" description="Helical" evidence="8">
    <location>
        <begin position="181"/>
        <end position="201"/>
    </location>
</feature>
<dbReference type="Proteomes" id="UP001597326">
    <property type="component" value="Unassembled WGS sequence"/>
</dbReference>
<evidence type="ECO:0000256" key="6">
    <source>
        <dbReference type="ARBA" id="ARBA00022989"/>
    </source>
</evidence>
<feature type="transmembrane region" description="Helical" evidence="8">
    <location>
        <begin position="245"/>
        <end position="263"/>
    </location>
</feature>
<keyword evidence="4" id="KW-1003">Cell membrane</keyword>
<feature type="transmembrane region" description="Helical" evidence="8">
    <location>
        <begin position="131"/>
        <end position="147"/>
    </location>
</feature>
<organism evidence="10 11">
    <name type="scientific">Luteococcus peritonei</name>
    <dbReference type="NCBI Taxonomy" id="88874"/>
    <lineage>
        <taxon>Bacteria</taxon>
        <taxon>Bacillati</taxon>
        <taxon>Actinomycetota</taxon>
        <taxon>Actinomycetes</taxon>
        <taxon>Propionibacteriales</taxon>
        <taxon>Propionibacteriaceae</taxon>
        <taxon>Luteococcus</taxon>
    </lineage>
</organism>
<feature type="transmembrane region" description="Helical" evidence="8">
    <location>
        <begin position="77"/>
        <end position="94"/>
    </location>
</feature>
<dbReference type="NCBIfam" id="TIGR00688">
    <property type="entry name" value="rarD"/>
    <property type="match status" value="1"/>
</dbReference>
<evidence type="ECO:0000313" key="10">
    <source>
        <dbReference type="EMBL" id="MFD1891099.1"/>
    </source>
</evidence>
<keyword evidence="6 8" id="KW-1133">Transmembrane helix</keyword>
<evidence type="ECO:0000256" key="4">
    <source>
        <dbReference type="ARBA" id="ARBA00022475"/>
    </source>
</evidence>
<reference evidence="11" key="1">
    <citation type="journal article" date="2019" name="Int. J. Syst. Evol. Microbiol.">
        <title>The Global Catalogue of Microorganisms (GCM) 10K type strain sequencing project: providing services to taxonomists for standard genome sequencing and annotation.</title>
        <authorList>
            <consortium name="The Broad Institute Genomics Platform"/>
            <consortium name="The Broad Institute Genome Sequencing Center for Infectious Disease"/>
            <person name="Wu L."/>
            <person name="Ma J."/>
        </authorList>
    </citation>
    <scope>NUCLEOTIDE SEQUENCE [LARGE SCALE GENOMIC DNA]</scope>
    <source>
        <strain evidence="11">CAIM 431</strain>
    </source>
</reference>
<feature type="transmembrane region" description="Helical" evidence="8">
    <location>
        <begin position="153"/>
        <end position="169"/>
    </location>
</feature>
<feature type="domain" description="EamA" evidence="9">
    <location>
        <begin position="13"/>
        <end position="145"/>
    </location>
</feature>
<dbReference type="PANTHER" id="PTHR22911">
    <property type="entry name" value="ACYL-MALONYL CONDENSING ENZYME-RELATED"/>
    <property type="match status" value="1"/>
</dbReference>
<dbReference type="InterPro" id="IPR000620">
    <property type="entry name" value="EamA_dom"/>
</dbReference>
<dbReference type="Pfam" id="PF00892">
    <property type="entry name" value="EamA"/>
    <property type="match status" value="1"/>
</dbReference>
<dbReference type="RefSeq" id="WP_343874162.1">
    <property type="nucleotide sequence ID" value="NZ_BAAAIX010000026.1"/>
</dbReference>
<keyword evidence="7 8" id="KW-0472">Membrane</keyword>
<gene>
    <name evidence="10" type="primary">rarD</name>
    <name evidence="10" type="ORF">ACFSCS_13040</name>
</gene>
<keyword evidence="11" id="KW-1185">Reference proteome</keyword>
<feature type="transmembrane region" description="Helical" evidence="8">
    <location>
        <begin position="213"/>
        <end position="233"/>
    </location>
</feature>
<evidence type="ECO:0000256" key="8">
    <source>
        <dbReference type="SAM" id="Phobius"/>
    </source>
</evidence>
<evidence type="ECO:0000256" key="1">
    <source>
        <dbReference type="ARBA" id="ARBA00004651"/>
    </source>
</evidence>
<protein>
    <submittedName>
        <fullName evidence="10">EamA family transporter RarD</fullName>
    </submittedName>
</protein>
<comment type="caution">
    <text evidence="10">The sequence shown here is derived from an EMBL/GenBank/DDBJ whole genome shotgun (WGS) entry which is preliminary data.</text>
</comment>
<proteinExistence type="inferred from homology"/>
<evidence type="ECO:0000256" key="2">
    <source>
        <dbReference type="ARBA" id="ARBA00007362"/>
    </source>
</evidence>
<sequence>MSEQVSSRRTALAAGFSTYLMWGAFPLFFPLLKPAGALEILSGRVLFSLVFVVAVLLLQRKDWGWLRAVFRDGTWRVMLLAAALIAVNWLTYIWAVNSGHVVEASLGYFINPLVSVALGMLVFGERMGRPGQIGCLLALLGVAVAASEAWRTVWISLLLAVSFGLYGVVKKHARVTALQGLAMESGLLAPLSLGWMGWLAASGSAAWLHSPRVALLLVVAGVLTAVPLWLFAVAAPGIPLGTLGILQYITPTIQFLLGLFVFGQHVGSHFWVGLVLVWCGSVTYLYGALRSLARPA</sequence>
<dbReference type="EMBL" id="JBHUFZ010000028">
    <property type="protein sequence ID" value="MFD1891099.1"/>
    <property type="molecule type" value="Genomic_DNA"/>
</dbReference>
<feature type="transmembrane region" description="Helical" evidence="8">
    <location>
        <begin position="106"/>
        <end position="124"/>
    </location>
</feature>
<evidence type="ECO:0000256" key="3">
    <source>
        <dbReference type="ARBA" id="ARBA00022448"/>
    </source>
</evidence>
<name>A0ABW4RYF6_9ACTN</name>
<dbReference type="InterPro" id="IPR004626">
    <property type="entry name" value="RarD"/>
</dbReference>